<dbReference type="CDD" id="cd01335">
    <property type="entry name" value="Radical_SAM"/>
    <property type="match status" value="1"/>
</dbReference>
<dbReference type="InterPro" id="IPR034391">
    <property type="entry name" value="AdoMet-like_SPASM_containing"/>
</dbReference>
<dbReference type="SFLD" id="SFLDS00029">
    <property type="entry name" value="Radical_SAM"/>
    <property type="match status" value="1"/>
</dbReference>
<dbReference type="InterPro" id="IPR050377">
    <property type="entry name" value="Radical_SAM_PqqE_MftC-like"/>
</dbReference>
<dbReference type="SUPFAM" id="SSF102114">
    <property type="entry name" value="Radical SAM enzymes"/>
    <property type="match status" value="1"/>
</dbReference>
<dbReference type="SFLD" id="SFLDG01387">
    <property type="entry name" value="BtrN-like_SPASM_domain_contain"/>
    <property type="match status" value="1"/>
</dbReference>
<dbReference type="InterPro" id="IPR006638">
    <property type="entry name" value="Elp3/MiaA/NifB-like_rSAM"/>
</dbReference>
<evidence type="ECO:0000313" key="10">
    <source>
        <dbReference type="Proteomes" id="UP001305815"/>
    </source>
</evidence>
<keyword evidence="4" id="KW-0479">Metal-binding</keyword>
<keyword evidence="7" id="KW-0175">Coiled coil</keyword>
<dbReference type="Proteomes" id="UP001305815">
    <property type="component" value="Chromosome"/>
</dbReference>
<dbReference type="InterPro" id="IPR007197">
    <property type="entry name" value="rSAM"/>
</dbReference>
<proteinExistence type="predicted"/>
<sequence length="384" mass="44683">MFEKEKQENRDQILEFEEGKQIPDRDWDGSVSFYPRYLQIEHTTRCNAKCIMCNHLYTGNRGAKDIDLDVLYALEDILKYAETVMLNGDGEPFLYRDIDKSLALFGKYEVKVGMNTNFTVVPEQLWNDMGHAFSFLNISCDGAEKDLYESIRKGLCFEDFKANLEKLNKVAPHLKKNMDCVLMRQNIGDMENLVRFAADYGFSSVRFHSLGINPIIGNEKDAPDLYPHYLMEQAQKAANAARERGIRIQLPRVQSPEGGDAAQDLEKIHGEEKEAEKRIRKAEAYHEVLSRQYLGSSVREEDFTRELFDYGDLCRWAVERCYIDLNGNLTTCCYDVSHRYGSLKEQTFEEIWNGPFYKKLRLKMREGKLPKWCGECQWLKNPEF</sequence>
<dbReference type="Pfam" id="PF13186">
    <property type="entry name" value="SPASM"/>
    <property type="match status" value="1"/>
</dbReference>
<comment type="cofactor">
    <cofactor evidence="1">
        <name>[4Fe-4S] cluster</name>
        <dbReference type="ChEBI" id="CHEBI:49883"/>
    </cofactor>
</comment>
<evidence type="ECO:0000256" key="7">
    <source>
        <dbReference type="SAM" id="Coils"/>
    </source>
</evidence>
<dbReference type="SMART" id="SM00729">
    <property type="entry name" value="Elp3"/>
    <property type="match status" value="1"/>
</dbReference>
<dbReference type="PANTHER" id="PTHR11228">
    <property type="entry name" value="RADICAL SAM DOMAIN PROTEIN"/>
    <property type="match status" value="1"/>
</dbReference>
<keyword evidence="10" id="KW-1185">Reference proteome</keyword>
<keyword evidence="5" id="KW-0408">Iron</keyword>
<keyword evidence="6" id="KW-0411">Iron-sulfur</keyword>
<protein>
    <recommendedName>
        <fullName evidence="8">Elp3/MiaA/NifB-like radical SAM core domain-containing protein</fullName>
    </recommendedName>
</protein>
<dbReference type="RefSeq" id="WP_316266079.1">
    <property type="nucleotide sequence ID" value="NZ_AP027742.1"/>
</dbReference>
<evidence type="ECO:0000256" key="1">
    <source>
        <dbReference type="ARBA" id="ARBA00001966"/>
    </source>
</evidence>
<dbReference type="Gene3D" id="3.20.20.70">
    <property type="entry name" value="Aldolase class I"/>
    <property type="match status" value="1"/>
</dbReference>
<dbReference type="SFLD" id="SFLDG01067">
    <property type="entry name" value="SPASM/twitch_domain_containing"/>
    <property type="match status" value="1"/>
</dbReference>
<feature type="coiled-coil region" evidence="7">
    <location>
        <begin position="265"/>
        <end position="292"/>
    </location>
</feature>
<dbReference type="PANTHER" id="PTHR11228:SF7">
    <property type="entry name" value="PQQA PEPTIDE CYCLASE"/>
    <property type="match status" value="1"/>
</dbReference>
<keyword evidence="3" id="KW-0949">S-adenosyl-L-methionine</keyword>
<evidence type="ECO:0000256" key="5">
    <source>
        <dbReference type="ARBA" id="ARBA00023004"/>
    </source>
</evidence>
<evidence type="ECO:0000256" key="4">
    <source>
        <dbReference type="ARBA" id="ARBA00022723"/>
    </source>
</evidence>
<dbReference type="CDD" id="cd21109">
    <property type="entry name" value="SPASM"/>
    <property type="match status" value="1"/>
</dbReference>
<feature type="domain" description="Elp3/MiaA/NifB-like radical SAM core" evidence="8">
    <location>
        <begin position="36"/>
        <end position="240"/>
    </location>
</feature>
<keyword evidence="2" id="KW-0004">4Fe-4S</keyword>
<evidence type="ECO:0000259" key="8">
    <source>
        <dbReference type="SMART" id="SM00729"/>
    </source>
</evidence>
<dbReference type="InterPro" id="IPR058240">
    <property type="entry name" value="rSAM_sf"/>
</dbReference>
<organism evidence="9 10">
    <name type="scientific">Claveliimonas bilis</name>
    <dbReference type="NCBI Taxonomy" id="3028070"/>
    <lineage>
        <taxon>Bacteria</taxon>
        <taxon>Bacillati</taxon>
        <taxon>Bacillota</taxon>
        <taxon>Clostridia</taxon>
        <taxon>Lachnospirales</taxon>
        <taxon>Lachnospiraceae</taxon>
        <taxon>Claveliimonas</taxon>
    </lineage>
</organism>
<dbReference type="InterPro" id="IPR013785">
    <property type="entry name" value="Aldolase_TIM"/>
</dbReference>
<dbReference type="EMBL" id="AP027742">
    <property type="protein sequence ID" value="BDZ76138.1"/>
    <property type="molecule type" value="Genomic_DNA"/>
</dbReference>
<accession>A0ABN6YST5</accession>
<evidence type="ECO:0000256" key="2">
    <source>
        <dbReference type="ARBA" id="ARBA00022485"/>
    </source>
</evidence>
<evidence type="ECO:0000256" key="6">
    <source>
        <dbReference type="ARBA" id="ARBA00023014"/>
    </source>
</evidence>
<gene>
    <name evidence="9" type="ORF">Lac1_03210</name>
</gene>
<dbReference type="InterPro" id="IPR023885">
    <property type="entry name" value="4Fe4S-binding_SPASM_dom"/>
</dbReference>
<evidence type="ECO:0000313" key="9">
    <source>
        <dbReference type="EMBL" id="BDZ76138.1"/>
    </source>
</evidence>
<evidence type="ECO:0000256" key="3">
    <source>
        <dbReference type="ARBA" id="ARBA00022691"/>
    </source>
</evidence>
<dbReference type="Pfam" id="PF04055">
    <property type="entry name" value="Radical_SAM"/>
    <property type="match status" value="1"/>
</dbReference>
<reference evidence="10" key="1">
    <citation type="journal article" date="2023" name="Int. J. Syst. Evol. Microbiol.">
        <title>Claveliimonas bilis gen. nov., sp. nov., deoxycholic acid-producing bacteria isolated from human faeces, and reclassification of Sellimonas monacensis Zenner et al. 2021 as Claveliimonas monacensis comb. nov.</title>
        <authorList>
            <person name="Hisatomi A."/>
            <person name="Kastawa N.W.E.P.G."/>
            <person name="Song I."/>
            <person name="Ohkuma M."/>
            <person name="Fukiya S."/>
            <person name="Sakamoto M."/>
        </authorList>
    </citation>
    <scope>NUCLEOTIDE SEQUENCE [LARGE SCALE GENOMIC DNA]</scope>
    <source>
        <strain evidence="10">12BBH14</strain>
    </source>
</reference>
<name>A0ABN6YST5_9FIRM</name>